<evidence type="ECO:0000313" key="3">
    <source>
        <dbReference type="Proteomes" id="UP000239833"/>
    </source>
</evidence>
<dbReference type="RefSeq" id="WP_104932849.1">
    <property type="nucleotide sequence ID" value="NZ_CP019656.1"/>
</dbReference>
<dbReference type="AlphaFoldDB" id="A0A2L1U7D0"/>
<geneLocation type="plasmid" evidence="2">
    <name>unnamed1</name>
</geneLocation>
<keyword evidence="2" id="KW-0966">Cell projection</keyword>
<keyword evidence="1" id="KW-0812">Transmembrane</keyword>
<reference evidence="3" key="1">
    <citation type="submission" date="2017-02" db="EMBL/GenBank/DDBJ databases">
        <title>Delineation of Paenibacillus larvae strains originating from foulbrood outbreaks.</title>
        <authorList>
            <person name="Beims H."/>
            <person name="Bunk B."/>
            <person name="Sproeer C."/>
            <person name="Mohr K.I."/>
            <person name="Pradella S."/>
            <person name="Guenther G."/>
            <person name="Rohde M."/>
            <person name="von der Ohe W."/>
            <person name="Steinert M."/>
        </authorList>
    </citation>
    <scope>NUCLEOTIDE SEQUENCE [LARGE SCALE GENOMIC DNA]</scope>
    <source>
        <strain evidence="3">Eric_III</strain>
        <plasmid evidence="3">Plasmid unnamed1</plasmid>
    </source>
</reference>
<organism evidence="2 3">
    <name type="scientific">Paenibacillus larvae subsp. larvae</name>
    <dbReference type="NCBI Taxonomy" id="147375"/>
    <lineage>
        <taxon>Bacteria</taxon>
        <taxon>Bacillati</taxon>
        <taxon>Bacillota</taxon>
        <taxon>Bacilli</taxon>
        <taxon>Bacillales</taxon>
        <taxon>Paenibacillaceae</taxon>
        <taxon>Paenibacillus</taxon>
    </lineage>
</organism>
<keyword evidence="2" id="KW-0614">Plasmid</keyword>
<dbReference type="Proteomes" id="UP000239833">
    <property type="component" value="Plasmid unnamed1"/>
</dbReference>
<keyword evidence="1" id="KW-1133">Transmembrane helix</keyword>
<dbReference type="EMBL" id="CP019656">
    <property type="protein sequence ID" value="AVF28830.1"/>
    <property type="molecule type" value="Genomic_DNA"/>
</dbReference>
<proteinExistence type="predicted"/>
<name>A0A2L1U7D0_9BACL</name>
<feature type="transmembrane region" description="Helical" evidence="1">
    <location>
        <begin position="27"/>
        <end position="46"/>
    </location>
</feature>
<gene>
    <name evidence="2" type="ORF">ERICIII_04826</name>
</gene>
<keyword evidence="2" id="KW-0969">Cilium</keyword>
<feature type="transmembrane region" description="Helical" evidence="1">
    <location>
        <begin position="198"/>
        <end position="222"/>
    </location>
</feature>
<protein>
    <submittedName>
        <fullName evidence="2">Archaeal flagella assembly protein J</fullName>
    </submittedName>
</protein>
<accession>A0A2L1U7D0</accession>
<evidence type="ECO:0000313" key="2">
    <source>
        <dbReference type="EMBL" id="AVF28830.1"/>
    </source>
</evidence>
<sequence>MIKELLQEKNLDLYLDYFKRSKKNYMTLKWTFTVLFFILYSTGVMITQRYVFFLGLPVVVLFVNKYFYFNFVLRKKQSDLLKTYLFPEFLRYFRCLLGTSGNVYTTLQATVPYVKEPLKAELRVLIQKLERKNERNPYMEFADVIGSSDANMVMSMIYEFAEFGIRKEAIQELEQFIEKLHENKTNELIKKKVHQMDIYSVPSLLLAVFFVFSFAGVLFVYYMSQVTGMLTF</sequence>
<feature type="transmembrane region" description="Helical" evidence="1">
    <location>
        <begin position="52"/>
        <end position="73"/>
    </location>
</feature>
<evidence type="ECO:0000256" key="1">
    <source>
        <dbReference type="SAM" id="Phobius"/>
    </source>
</evidence>
<keyword evidence="1" id="KW-0472">Membrane</keyword>
<keyword evidence="2" id="KW-0282">Flagellum</keyword>